<dbReference type="PROSITE" id="PS50972">
    <property type="entry name" value="PTERIN_BINDING"/>
    <property type="match status" value="1"/>
</dbReference>
<evidence type="ECO:0000256" key="22">
    <source>
        <dbReference type="ARBA" id="ARBA00061548"/>
    </source>
</evidence>
<keyword evidence="14" id="KW-0479">Metal-binding</keyword>
<evidence type="ECO:0000256" key="14">
    <source>
        <dbReference type="ARBA" id="ARBA00022723"/>
    </source>
</evidence>
<comment type="catalytic activity">
    <reaction evidence="1">
        <text>(7,8-dihydropterin-6-yl)methyl diphosphate + 4-aminobenzoate = 7,8-dihydropteroate + diphosphate</text>
        <dbReference type="Rhea" id="RHEA:19949"/>
        <dbReference type="ChEBI" id="CHEBI:17836"/>
        <dbReference type="ChEBI" id="CHEBI:17839"/>
        <dbReference type="ChEBI" id="CHEBI:33019"/>
        <dbReference type="ChEBI" id="CHEBI:72950"/>
        <dbReference type="EC" id="2.5.1.15"/>
    </reaction>
</comment>
<dbReference type="InterPro" id="IPR000550">
    <property type="entry name" value="Hppk"/>
</dbReference>
<keyword evidence="19" id="KW-0289">Folate biosynthesis</keyword>
<dbReference type="Pfam" id="PF01288">
    <property type="entry name" value="HPPK"/>
    <property type="match status" value="2"/>
</dbReference>
<organism evidence="26 27">
    <name type="scientific">Aureobasidium uvarum</name>
    <dbReference type="NCBI Taxonomy" id="2773716"/>
    <lineage>
        <taxon>Eukaryota</taxon>
        <taxon>Fungi</taxon>
        <taxon>Dikarya</taxon>
        <taxon>Ascomycota</taxon>
        <taxon>Pezizomycotina</taxon>
        <taxon>Dothideomycetes</taxon>
        <taxon>Dothideomycetidae</taxon>
        <taxon>Dothideales</taxon>
        <taxon>Saccotheciaceae</taxon>
        <taxon>Aureobasidium</taxon>
    </lineage>
</organism>
<evidence type="ECO:0000256" key="20">
    <source>
        <dbReference type="ARBA" id="ARBA00023268"/>
    </source>
</evidence>
<protein>
    <recommendedName>
        <fullName evidence="23">Folic acid synthesis protein FOL1</fullName>
        <ecNumber evidence="10">2.5.1.15</ecNumber>
        <ecNumber evidence="12">2.7.6.3</ecNumber>
        <ecNumber evidence="11">4.1.2.25</ecNumber>
    </recommendedName>
    <alternativeName>
        <fullName evidence="24">Folic acid synthesis protein fol1</fullName>
    </alternativeName>
</protein>
<evidence type="ECO:0000256" key="21">
    <source>
        <dbReference type="ARBA" id="ARBA00058009"/>
    </source>
</evidence>
<comment type="similarity">
    <text evidence="22">In the central section; belongs to the HPPK family.</text>
</comment>
<dbReference type="PROSITE" id="PS00794">
    <property type="entry name" value="HPPK"/>
    <property type="match status" value="1"/>
</dbReference>
<comment type="pathway">
    <text evidence="6">Cofactor biosynthesis; tetrahydrofolate biosynthesis; 2-amino-4-hydroxy-6-hydroxymethyl-7,8-dihydropteridine diphosphate from 7,8-dihydroneopterin triphosphate: step 3/4.</text>
</comment>
<comment type="pathway">
    <text evidence="7">Cofactor biosynthesis; tetrahydrofolate biosynthesis; 2-amino-4-hydroxy-6-hydroxymethyl-7,8-dihydropteridine diphosphate from 7,8-dihydroneopterin triphosphate: step 4/4.</text>
</comment>
<comment type="cofactor">
    <cofactor evidence="4">
        <name>Mg(2+)</name>
        <dbReference type="ChEBI" id="CHEBI:18420"/>
    </cofactor>
</comment>
<dbReference type="Proteomes" id="UP000745764">
    <property type="component" value="Unassembled WGS sequence"/>
</dbReference>
<dbReference type="PANTHER" id="PTHR20941:SF1">
    <property type="entry name" value="FOLIC ACID SYNTHESIS PROTEIN FOL1"/>
    <property type="match status" value="1"/>
</dbReference>
<evidence type="ECO:0000256" key="12">
    <source>
        <dbReference type="ARBA" id="ARBA00013253"/>
    </source>
</evidence>
<evidence type="ECO:0000256" key="11">
    <source>
        <dbReference type="ARBA" id="ARBA00013043"/>
    </source>
</evidence>
<name>A0A9N8KWS7_9PEZI</name>
<dbReference type="EC" id="2.5.1.15" evidence="10"/>
<evidence type="ECO:0000256" key="24">
    <source>
        <dbReference type="ARBA" id="ARBA00068111"/>
    </source>
</evidence>
<comment type="pathway">
    <text evidence="5">Cofactor biosynthesis; tetrahydrofolate biosynthesis; 7,8-dihydrofolate from 2-amino-4-hydroxy-6-hydroxymethyl-7,8-dihydropteridine diphosphate and 4-aminobenzoate: step 1/2.</text>
</comment>
<evidence type="ECO:0000256" key="10">
    <source>
        <dbReference type="ARBA" id="ARBA00012458"/>
    </source>
</evidence>
<dbReference type="GO" id="GO:0046872">
    <property type="term" value="F:metal ion binding"/>
    <property type="evidence" value="ECO:0007669"/>
    <property type="project" value="UniProtKB-KW"/>
</dbReference>
<evidence type="ECO:0000256" key="5">
    <source>
        <dbReference type="ARBA" id="ARBA00004763"/>
    </source>
</evidence>
<evidence type="ECO:0000256" key="16">
    <source>
        <dbReference type="ARBA" id="ARBA00022777"/>
    </source>
</evidence>
<accession>A0A9N8KWS7</accession>
<evidence type="ECO:0000256" key="23">
    <source>
        <dbReference type="ARBA" id="ARBA00067568"/>
    </source>
</evidence>
<dbReference type="Gene3D" id="3.20.20.20">
    <property type="entry name" value="Dihydropteroate synthase-like"/>
    <property type="match status" value="1"/>
</dbReference>
<dbReference type="GO" id="GO:0046656">
    <property type="term" value="P:folic acid biosynthetic process"/>
    <property type="evidence" value="ECO:0007669"/>
    <property type="project" value="UniProtKB-KW"/>
</dbReference>
<feature type="domain" description="Pterin-binding" evidence="25">
    <location>
        <begin position="215"/>
        <end position="481"/>
    </location>
</feature>
<evidence type="ECO:0000256" key="18">
    <source>
        <dbReference type="ARBA" id="ARBA00022842"/>
    </source>
</evidence>
<dbReference type="AlphaFoldDB" id="A0A9N8KWS7"/>
<dbReference type="InterPro" id="IPR035907">
    <property type="entry name" value="Hppk_sf"/>
</dbReference>
<dbReference type="InterPro" id="IPR006390">
    <property type="entry name" value="DHP_synth_dom"/>
</dbReference>
<keyword evidence="17" id="KW-0067">ATP-binding</keyword>
<keyword evidence="16" id="KW-0418">Kinase</keyword>
<evidence type="ECO:0000256" key="6">
    <source>
        <dbReference type="ARBA" id="ARBA00005013"/>
    </source>
</evidence>
<dbReference type="GO" id="GO:0004156">
    <property type="term" value="F:dihydropteroate synthase activity"/>
    <property type="evidence" value="ECO:0007669"/>
    <property type="project" value="UniProtKB-EC"/>
</dbReference>
<dbReference type="GO" id="GO:0016301">
    <property type="term" value="F:kinase activity"/>
    <property type="evidence" value="ECO:0007669"/>
    <property type="project" value="UniProtKB-KW"/>
</dbReference>
<evidence type="ECO:0000256" key="4">
    <source>
        <dbReference type="ARBA" id="ARBA00001946"/>
    </source>
</evidence>
<keyword evidence="13" id="KW-0808">Transferase</keyword>
<dbReference type="PANTHER" id="PTHR20941">
    <property type="entry name" value="FOLATE SYNTHESIS PROTEINS"/>
    <property type="match status" value="1"/>
</dbReference>
<dbReference type="GO" id="GO:0046654">
    <property type="term" value="P:tetrahydrofolate biosynthetic process"/>
    <property type="evidence" value="ECO:0007669"/>
    <property type="project" value="TreeGrafter"/>
</dbReference>
<keyword evidence="18" id="KW-0460">Magnesium</keyword>
<dbReference type="CDD" id="cd00739">
    <property type="entry name" value="DHPS"/>
    <property type="match status" value="1"/>
</dbReference>
<evidence type="ECO:0000256" key="17">
    <source>
        <dbReference type="ARBA" id="ARBA00022840"/>
    </source>
</evidence>
<evidence type="ECO:0000256" key="9">
    <source>
        <dbReference type="ARBA" id="ARBA00009951"/>
    </source>
</evidence>
<proteinExistence type="inferred from homology"/>
<dbReference type="GO" id="GO:0003848">
    <property type="term" value="F:2-amino-4-hydroxy-6-hydroxymethyldihydropteridine diphosphokinase activity"/>
    <property type="evidence" value="ECO:0007669"/>
    <property type="project" value="UniProtKB-EC"/>
</dbReference>
<dbReference type="GO" id="GO:0005524">
    <property type="term" value="F:ATP binding"/>
    <property type="evidence" value="ECO:0007669"/>
    <property type="project" value="UniProtKB-KW"/>
</dbReference>
<evidence type="ECO:0000256" key="2">
    <source>
        <dbReference type="ARBA" id="ARBA00000198"/>
    </source>
</evidence>
<evidence type="ECO:0000256" key="3">
    <source>
        <dbReference type="ARBA" id="ARBA00001353"/>
    </source>
</evidence>
<comment type="function">
    <text evidence="21">Catalyzes three sequential steps of tetrahydrofolate biosynthesis.</text>
</comment>
<comment type="caution">
    <text evidence="26">The sequence shown here is derived from an EMBL/GenBank/DDBJ whole genome shotgun (WGS) entry which is preliminary data.</text>
</comment>
<comment type="catalytic activity">
    <reaction evidence="2">
        <text>6-hydroxymethyl-7,8-dihydropterin + ATP = (7,8-dihydropterin-6-yl)methyl diphosphate + AMP + H(+)</text>
        <dbReference type="Rhea" id="RHEA:11412"/>
        <dbReference type="ChEBI" id="CHEBI:15378"/>
        <dbReference type="ChEBI" id="CHEBI:30616"/>
        <dbReference type="ChEBI" id="CHEBI:44841"/>
        <dbReference type="ChEBI" id="CHEBI:72950"/>
        <dbReference type="ChEBI" id="CHEBI:456215"/>
        <dbReference type="EC" id="2.7.6.3"/>
    </reaction>
</comment>
<dbReference type="EC" id="2.7.6.3" evidence="12"/>
<dbReference type="SUPFAM" id="SSF51717">
    <property type="entry name" value="Dihydropteroate synthetase-like"/>
    <property type="match status" value="1"/>
</dbReference>
<evidence type="ECO:0000256" key="15">
    <source>
        <dbReference type="ARBA" id="ARBA00022741"/>
    </source>
</evidence>
<dbReference type="SUPFAM" id="SSF55083">
    <property type="entry name" value="6-hydroxymethyl-7,8-dihydropterin pyrophosphokinase, HPPK"/>
    <property type="match status" value="1"/>
</dbReference>
<keyword evidence="20" id="KW-0511">Multifunctional enzyme</keyword>
<evidence type="ECO:0000259" key="25">
    <source>
        <dbReference type="PROSITE" id="PS50972"/>
    </source>
</evidence>
<dbReference type="EC" id="4.1.2.25" evidence="11"/>
<dbReference type="OrthoDB" id="615426at2759"/>
<dbReference type="InterPro" id="IPR000489">
    <property type="entry name" value="Pterin-binding_dom"/>
</dbReference>
<evidence type="ECO:0000256" key="19">
    <source>
        <dbReference type="ARBA" id="ARBA00022909"/>
    </source>
</evidence>
<dbReference type="FunFam" id="3.20.20.20:FF:000006">
    <property type="entry name" value="Dihydropteroate synthase"/>
    <property type="match status" value="1"/>
</dbReference>
<dbReference type="InterPro" id="IPR045031">
    <property type="entry name" value="DHP_synth-like"/>
</dbReference>
<comment type="similarity">
    <text evidence="9">In the C-terminal section; belongs to the DHPS family.</text>
</comment>
<evidence type="ECO:0000256" key="8">
    <source>
        <dbReference type="ARBA" id="ARBA00009640"/>
    </source>
</evidence>
<evidence type="ECO:0000256" key="7">
    <source>
        <dbReference type="ARBA" id="ARBA00005051"/>
    </source>
</evidence>
<sequence length="489" mass="53394">MPLLRRTMSTDAKVRRRAYIALGSNVGDRLDMIEKACLALDQHPDIKITRTSSLYETEPMYVEDQACFLNGACEVGAFFTSLVEMTTDFRGQVETTLEPMPLLDRLQAIENELGRVKLIDKGPRSIDLDILLYEDQVIDTDRLKVPHILMLEREFVLRPLCDIIPDTTPPIGQTQVPLSESLRKLASSPSTPISTTTSMGENTFSIRALENTRPTHVMSILNTTPDSFSDGGLNSPTDELALRTTIASHIRAGATFIDIGGQSSRPNAPDVTAAEEIQRVLPAIKVIKSLPEGSNTCISIDTYRATVAEAAIKAGAHIINDISGGLLDADMLPTVGRMGCTVCLMHMRGTPATMTSAENCSYPDGLIPTIARELLDRVKAAEEAGIRRWRIVLDPGIGFAKTTEQNLEILRRMGELRTWPGLAGLPWLLGSSRKGFIGKITGVKDAKERTWGTAATVAAAVQGGADIVRVHDVDEMIKVTKMSDAIWRT</sequence>
<dbReference type="GO" id="GO:0004150">
    <property type="term" value="F:dihydroneopterin aldolase activity"/>
    <property type="evidence" value="ECO:0007669"/>
    <property type="project" value="UniProtKB-EC"/>
</dbReference>
<evidence type="ECO:0000256" key="1">
    <source>
        <dbReference type="ARBA" id="ARBA00000012"/>
    </source>
</evidence>
<evidence type="ECO:0000256" key="13">
    <source>
        <dbReference type="ARBA" id="ARBA00022679"/>
    </source>
</evidence>
<dbReference type="GO" id="GO:0005740">
    <property type="term" value="C:mitochondrial envelope"/>
    <property type="evidence" value="ECO:0007669"/>
    <property type="project" value="TreeGrafter"/>
</dbReference>
<dbReference type="EMBL" id="CAINUL010000016">
    <property type="protein sequence ID" value="CAD0114088.1"/>
    <property type="molecule type" value="Genomic_DNA"/>
</dbReference>
<keyword evidence="15" id="KW-0547">Nucleotide-binding</keyword>
<dbReference type="CDD" id="cd00483">
    <property type="entry name" value="HPPK"/>
    <property type="match status" value="1"/>
</dbReference>
<dbReference type="Gene3D" id="3.30.70.560">
    <property type="entry name" value="7,8-Dihydro-6-hydroxymethylpterin-pyrophosphokinase HPPK"/>
    <property type="match status" value="1"/>
</dbReference>
<evidence type="ECO:0000313" key="27">
    <source>
        <dbReference type="Proteomes" id="UP000745764"/>
    </source>
</evidence>
<reference evidence="26" key="1">
    <citation type="submission" date="2020-06" db="EMBL/GenBank/DDBJ databases">
        <authorList>
            <person name="Onetto C."/>
        </authorList>
    </citation>
    <scope>NUCLEOTIDE SEQUENCE</scope>
</reference>
<dbReference type="NCBIfam" id="TIGR01496">
    <property type="entry name" value="DHPS"/>
    <property type="match status" value="1"/>
</dbReference>
<evidence type="ECO:0000313" key="26">
    <source>
        <dbReference type="EMBL" id="CAD0114088.1"/>
    </source>
</evidence>
<comment type="catalytic activity">
    <reaction evidence="3">
        <text>7,8-dihydroneopterin = 6-hydroxymethyl-7,8-dihydropterin + glycolaldehyde</text>
        <dbReference type="Rhea" id="RHEA:10540"/>
        <dbReference type="ChEBI" id="CHEBI:17001"/>
        <dbReference type="ChEBI" id="CHEBI:17071"/>
        <dbReference type="ChEBI" id="CHEBI:44841"/>
        <dbReference type="EC" id="4.1.2.25"/>
    </reaction>
</comment>
<keyword evidence="27" id="KW-1185">Reference proteome</keyword>
<gene>
    <name evidence="26" type="ORF">AWRI4620_LOCUS8343</name>
</gene>
<dbReference type="InterPro" id="IPR011005">
    <property type="entry name" value="Dihydropteroate_synth-like_sf"/>
</dbReference>
<dbReference type="Pfam" id="PF00809">
    <property type="entry name" value="Pterin_bind"/>
    <property type="match status" value="1"/>
</dbReference>
<comment type="similarity">
    <text evidence="8">In the N-terminal section; belongs to the DHNA family.</text>
</comment>
<dbReference type="NCBIfam" id="TIGR01498">
    <property type="entry name" value="folK"/>
    <property type="match status" value="1"/>
</dbReference>